<dbReference type="GO" id="GO:0032993">
    <property type="term" value="C:protein-DNA complex"/>
    <property type="evidence" value="ECO:0007669"/>
    <property type="project" value="TreeGrafter"/>
</dbReference>
<keyword evidence="7" id="KW-1185">Reference proteome</keyword>
<dbReference type="Gene3D" id="3.40.190.290">
    <property type="match status" value="1"/>
</dbReference>
<evidence type="ECO:0000313" key="6">
    <source>
        <dbReference type="EMBL" id="MDG0811075.1"/>
    </source>
</evidence>
<dbReference type="CDD" id="cd05466">
    <property type="entry name" value="PBP2_LTTR_substrate"/>
    <property type="match status" value="1"/>
</dbReference>
<dbReference type="PRINTS" id="PR00039">
    <property type="entry name" value="HTHLYSR"/>
</dbReference>
<evidence type="ECO:0000256" key="3">
    <source>
        <dbReference type="ARBA" id="ARBA00023125"/>
    </source>
</evidence>
<dbReference type="FunFam" id="1.10.10.10:FF:000001">
    <property type="entry name" value="LysR family transcriptional regulator"/>
    <property type="match status" value="1"/>
</dbReference>
<dbReference type="InterPro" id="IPR005119">
    <property type="entry name" value="LysR_subst-bd"/>
</dbReference>
<dbReference type="RefSeq" id="WP_277533523.1">
    <property type="nucleotide sequence ID" value="NZ_JAPDIA010000007.1"/>
</dbReference>
<proteinExistence type="inferred from homology"/>
<name>A0A9X4QTU4_9BACL</name>
<evidence type="ECO:0000256" key="1">
    <source>
        <dbReference type="ARBA" id="ARBA00009437"/>
    </source>
</evidence>
<evidence type="ECO:0000313" key="7">
    <source>
        <dbReference type="Proteomes" id="UP001153404"/>
    </source>
</evidence>
<protein>
    <submittedName>
        <fullName evidence="6">LysR family transcriptional regulator</fullName>
    </submittedName>
</protein>
<feature type="domain" description="HTH lysR-type" evidence="5">
    <location>
        <begin position="1"/>
        <end position="58"/>
    </location>
</feature>
<dbReference type="GO" id="GO:0003700">
    <property type="term" value="F:DNA-binding transcription factor activity"/>
    <property type="evidence" value="ECO:0007669"/>
    <property type="project" value="InterPro"/>
</dbReference>
<keyword evidence="2" id="KW-0805">Transcription regulation</keyword>
<dbReference type="PANTHER" id="PTHR30346:SF0">
    <property type="entry name" value="HCA OPERON TRANSCRIPTIONAL ACTIVATOR HCAR"/>
    <property type="match status" value="1"/>
</dbReference>
<dbReference type="EMBL" id="JAPDIA010000007">
    <property type="protein sequence ID" value="MDG0811075.1"/>
    <property type="molecule type" value="Genomic_DNA"/>
</dbReference>
<evidence type="ECO:0000256" key="4">
    <source>
        <dbReference type="ARBA" id="ARBA00023163"/>
    </source>
</evidence>
<dbReference type="AlphaFoldDB" id="A0A9X4QTU4"/>
<dbReference type="PANTHER" id="PTHR30346">
    <property type="entry name" value="TRANSCRIPTIONAL DUAL REGULATOR HCAR-RELATED"/>
    <property type="match status" value="1"/>
</dbReference>
<dbReference type="Gene3D" id="1.10.10.10">
    <property type="entry name" value="Winged helix-like DNA-binding domain superfamily/Winged helix DNA-binding domain"/>
    <property type="match status" value="1"/>
</dbReference>
<dbReference type="InterPro" id="IPR036388">
    <property type="entry name" value="WH-like_DNA-bd_sf"/>
</dbReference>
<dbReference type="InterPro" id="IPR036390">
    <property type="entry name" value="WH_DNA-bd_sf"/>
</dbReference>
<dbReference type="Proteomes" id="UP001153404">
    <property type="component" value="Unassembled WGS sequence"/>
</dbReference>
<evidence type="ECO:0000259" key="5">
    <source>
        <dbReference type="PROSITE" id="PS50931"/>
    </source>
</evidence>
<keyword evidence="3" id="KW-0238">DNA-binding</keyword>
<sequence length="322" mass="35765">MDMEGLHSFVAVAREKSISRAAQALHVTQPTLSARLKKLERDLGVSLLERSWDGIRLTKHGRFFLTYSIGMFEELEEAATLLRGREVREPEGPIDAITNALRLRVGVESFFFPAFVGPIVQGIQAAAPDTECKFVTKTSDLLLNLTDCDSLDVCLHYETGPRPNLTSRRLVNDRLVLLYPKTGYPDILPDMSNAHLLKDERFVLFESAPLLSFPQVTSRAFLQLFGDIPDRFHIVQDIEAALDIVVSGFGYTFVPVTSIYQLLGAPLPFHALLMPESYLSLPILLSCPSSPASPLPIAQLAPIMLSALQTFVRQIDPAYRLA</sequence>
<organism evidence="6 7">
    <name type="scientific">Cohnella rhizosphaerae</name>
    <dbReference type="NCBI Taxonomy" id="1457232"/>
    <lineage>
        <taxon>Bacteria</taxon>
        <taxon>Bacillati</taxon>
        <taxon>Bacillota</taxon>
        <taxon>Bacilli</taxon>
        <taxon>Bacillales</taxon>
        <taxon>Paenibacillaceae</taxon>
        <taxon>Cohnella</taxon>
    </lineage>
</organism>
<reference evidence="6" key="1">
    <citation type="submission" date="2022-10" db="EMBL/GenBank/DDBJ databases">
        <title>Comparative genomic analysis of Cohnella hashimotonis sp. nov., isolated from the International Space Station.</title>
        <authorList>
            <person name="Simpson A."/>
            <person name="Venkateswaran K."/>
        </authorList>
    </citation>
    <scope>NUCLEOTIDE SEQUENCE</scope>
    <source>
        <strain evidence="6">DSM 28161</strain>
    </source>
</reference>
<dbReference type="SUPFAM" id="SSF53850">
    <property type="entry name" value="Periplasmic binding protein-like II"/>
    <property type="match status" value="1"/>
</dbReference>
<dbReference type="Pfam" id="PF00126">
    <property type="entry name" value="HTH_1"/>
    <property type="match status" value="1"/>
</dbReference>
<comment type="similarity">
    <text evidence="1">Belongs to the LysR transcriptional regulatory family.</text>
</comment>
<dbReference type="Pfam" id="PF03466">
    <property type="entry name" value="LysR_substrate"/>
    <property type="match status" value="1"/>
</dbReference>
<dbReference type="InterPro" id="IPR000847">
    <property type="entry name" value="LysR_HTH_N"/>
</dbReference>
<gene>
    <name evidence="6" type="ORF">OMP40_18175</name>
</gene>
<comment type="caution">
    <text evidence="6">The sequence shown here is derived from an EMBL/GenBank/DDBJ whole genome shotgun (WGS) entry which is preliminary data.</text>
</comment>
<dbReference type="SUPFAM" id="SSF46785">
    <property type="entry name" value="Winged helix' DNA-binding domain"/>
    <property type="match status" value="1"/>
</dbReference>
<keyword evidence="4" id="KW-0804">Transcription</keyword>
<evidence type="ECO:0000256" key="2">
    <source>
        <dbReference type="ARBA" id="ARBA00023015"/>
    </source>
</evidence>
<dbReference type="PROSITE" id="PS50931">
    <property type="entry name" value="HTH_LYSR"/>
    <property type="match status" value="1"/>
</dbReference>
<dbReference type="GO" id="GO:0003677">
    <property type="term" value="F:DNA binding"/>
    <property type="evidence" value="ECO:0007669"/>
    <property type="project" value="UniProtKB-KW"/>
</dbReference>
<accession>A0A9X4QTU4</accession>